<feature type="region of interest" description="Disordered" evidence="1">
    <location>
        <begin position="44"/>
        <end position="69"/>
    </location>
</feature>
<evidence type="ECO:0000256" key="1">
    <source>
        <dbReference type="SAM" id="MobiDB-lite"/>
    </source>
</evidence>
<evidence type="ECO:0000256" key="2">
    <source>
        <dbReference type="SAM" id="SignalP"/>
    </source>
</evidence>
<dbReference type="RefSeq" id="WP_103918523.1">
    <property type="nucleotide sequence ID" value="NZ_FMSV02000052.1"/>
</dbReference>
<reference evidence="3 4" key="1">
    <citation type="submission" date="2016-10" db="EMBL/GenBank/DDBJ databases">
        <authorList>
            <person name="de Groot N.N."/>
        </authorList>
    </citation>
    <scope>NUCLEOTIDE SEQUENCE [LARGE SCALE GENOMIC DNA]</scope>
    <source>
        <strain evidence="3">MBHS1</strain>
    </source>
</reference>
<organism evidence="3 4">
    <name type="scientific">Candidatus Venteria ishoeyi</name>
    <dbReference type="NCBI Taxonomy" id="1899563"/>
    <lineage>
        <taxon>Bacteria</taxon>
        <taxon>Pseudomonadati</taxon>
        <taxon>Pseudomonadota</taxon>
        <taxon>Gammaproteobacteria</taxon>
        <taxon>Thiotrichales</taxon>
        <taxon>Thiotrichaceae</taxon>
        <taxon>Venteria</taxon>
    </lineage>
</organism>
<protein>
    <submittedName>
        <fullName evidence="3">Uncharacterized protein</fullName>
    </submittedName>
</protein>
<dbReference type="EMBL" id="FMSV02000052">
    <property type="protein sequence ID" value="SEH04455.1"/>
    <property type="molecule type" value="Genomic_DNA"/>
</dbReference>
<dbReference type="AlphaFoldDB" id="A0A1H6F651"/>
<evidence type="ECO:0000313" key="3">
    <source>
        <dbReference type="EMBL" id="SEH04455.1"/>
    </source>
</evidence>
<dbReference type="Proteomes" id="UP000236724">
    <property type="component" value="Unassembled WGS sequence"/>
</dbReference>
<keyword evidence="2" id="KW-0732">Signal</keyword>
<accession>A0A1H6F651</accession>
<evidence type="ECO:0000313" key="4">
    <source>
        <dbReference type="Proteomes" id="UP000236724"/>
    </source>
</evidence>
<proteinExistence type="predicted"/>
<feature type="signal peptide" evidence="2">
    <location>
        <begin position="1"/>
        <end position="24"/>
    </location>
</feature>
<gene>
    <name evidence="3" type="ORF">MBHS_00301</name>
</gene>
<sequence length="253" mass="27595">MMKQKLTPLAMLLGIALYYPQAGAANADPAMEMEAAMRAVLDAPAPQSAPDNGKPAETAAALKKEAQSGKFQPPAISEIFNHAKRLKITADWRKRVKVTAQNYTAMPLPERAFAAGTVLADIAFLVLSPSNENQAPSLPLVQYADEAVLSLNPPENIKQETQQLKQRAQNGDLKGAQLRNEITRLLNEQIPQIEQDNDPGKRDSGVVMVLSGYLRALHLGAQTLAEMDKPSAEQLGIMKALRDTVAHYDDYLQ</sequence>
<keyword evidence="4" id="KW-1185">Reference proteome</keyword>
<feature type="chain" id="PRO_5014627848" evidence="2">
    <location>
        <begin position="25"/>
        <end position="253"/>
    </location>
</feature>
<name>A0A1H6F651_9GAMM</name>